<feature type="domain" description="RecX second three-helical" evidence="6">
    <location>
        <begin position="53"/>
        <end position="92"/>
    </location>
</feature>
<evidence type="ECO:0000256" key="2">
    <source>
        <dbReference type="ARBA" id="ARBA00009695"/>
    </source>
</evidence>
<dbReference type="InterPro" id="IPR053925">
    <property type="entry name" value="RecX_HTH_3rd"/>
</dbReference>
<dbReference type="RefSeq" id="WP_003781858.1">
    <property type="nucleotide sequence ID" value="NZ_GL870929.1"/>
</dbReference>
<gene>
    <name evidence="5 8" type="primary">recX</name>
    <name evidence="8" type="ORF">HMPREF9098_0669</name>
</gene>
<name>F0EXV9_9NEIS</name>
<dbReference type="InterPro" id="IPR003783">
    <property type="entry name" value="Regulatory_RecX"/>
</dbReference>
<dbReference type="NCBIfam" id="NF001055">
    <property type="entry name" value="PRK00117.2-5"/>
    <property type="match status" value="1"/>
</dbReference>
<sequence length="155" mass="18169">MKTEKSLRARAMDYVARRELSRAQLHKKLQPYAEDEDELERVLNEFAQKNWQSDERFTQAFVRSKSIKHGSARLQQELKAHGVSADLIRDALPSREEELRNAIGVARKKFKQPAQNFEEKQKQMRFLLYRGFSSGIAQAALKADWDEEELWDSED</sequence>
<evidence type="ECO:0000313" key="9">
    <source>
        <dbReference type="Proteomes" id="UP000004088"/>
    </source>
</evidence>
<evidence type="ECO:0000256" key="4">
    <source>
        <dbReference type="ARBA" id="ARBA00022490"/>
    </source>
</evidence>
<evidence type="ECO:0000259" key="6">
    <source>
        <dbReference type="Pfam" id="PF02631"/>
    </source>
</evidence>
<dbReference type="HAMAP" id="MF_01114">
    <property type="entry name" value="RecX"/>
    <property type="match status" value="1"/>
</dbReference>
<dbReference type="InterPro" id="IPR053924">
    <property type="entry name" value="RecX_HTH_2nd"/>
</dbReference>
<dbReference type="Pfam" id="PF02631">
    <property type="entry name" value="RecX_HTH2"/>
    <property type="match status" value="1"/>
</dbReference>
<evidence type="ECO:0000256" key="1">
    <source>
        <dbReference type="ARBA" id="ARBA00004496"/>
    </source>
</evidence>
<dbReference type="AlphaFoldDB" id="F0EXV9"/>
<keyword evidence="9" id="KW-1185">Reference proteome</keyword>
<evidence type="ECO:0000259" key="7">
    <source>
        <dbReference type="Pfam" id="PF21981"/>
    </source>
</evidence>
<dbReference type="Pfam" id="PF21981">
    <property type="entry name" value="RecX_HTH3"/>
    <property type="match status" value="1"/>
</dbReference>
<dbReference type="STRING" id="888741.HMPREF9098_0669"/>
<dbReference type="PANTHER" id="PTHR33602:SF1">
    <property type="entry name" value="REGULATORY PROTEIN RECX FAMILY PROTEIN"/>
    <property type="match status" value="1"/>
</dbReference>
<accession>F0EXV9</accession>
<evidence type="ECO:0000313" key="8">
    <source>
        <dbReference type="EMBL" id="EGC17858.1"/>
    </source>
</evidence>
<comment type="caution">
    <text evidence="8">The sequence shown here is derived from an EMBL/GenBank/DDBJ whole genome shotgun (WGS) entry which is preliminary data.</text>
</comment>
<reference evidence="8 9" key="1">
    <citation type="submission" date="2011-01" db="EMBL/GenBank/DDBJ databases">
        <authorList>
            <person name="Muzny D."/>
            <person name="Qin X."/>
            <person name="Deng J."/>
            <person name="Jiang H."/>
            <person name="Liu Y."/>
            <person name="Qu J."/>
            <person name="Song X.-Z."/>
            <person name="Zhang L."/>
            <person name="Thornton R."/>
            <person name="Coyle M."/>
            <person name="Francisco L."/>
            <person name="Jackson L."/>
            <person name="Javaid M."/>
            <person name="Korchina V."/>
            <person name="Kovar C."/>
            <person name="Mata R."/>
            <person name="Mathew T."/>
            <person name="Ngo R."/>
            <person name="Nguyen L."/>
            <person name="Nguyen N."/>
            <person name="Okwuonu G."/>
            <person name="Ongeri F."/>
            <person name="Pham C."/>
            <person name="Simmons D."/>
            <person name="Wilczek-Boney K."/>
            <person name="Hale W."/>
            <person name="Jakkamsetti A."/>
            <person name="Pham P."/>
            <person name="Ruth R."/>
            <person name="San Lucas F."/>
            <person name="Warren J."/>
            <person name="Zhang J."/>
            <person name="Zhao Z."/>
            <person name="Zhou C."/>
            <person name="Zhu D."/>
            <person name="Lee S."/>
            <person name="Bess C."/>
            <person name="Blankenburg K."/>
            <person name="Forbes L."/>
            <person name="Fu Q."/>
            <person name="Gubbala S."/>
            <person name="Hirani K."/>
            <person name="Jayaseelan J.C."/>
            <person name="Lara F."/>
            <person name="Munidasa M."/>
            <person name="Palculict T."/>
            <person name="Patil S."/>
            <person name="Pu L.-L."/>
            <person name="Saada N."/>
            <person name="Tang L."/>
            <person name="Weissenberger G."/>
            <person name="Zhu Y."/>
            <person name="Hemphill L."/>
            <person name="Shang Y."/>
            <person name="Youmans B."/>
            <person name="Ayvaz T."/>
            <person name="Ross M."/>
            <person name="Santibanez J."/>
            <person name="Aqrawi P."/>
            <person name="Gross S."/>
            <person name="Joshi V."/>
            <person name="Fowler G."/>
            <person name="Nazareth L."/>
            <person name="Reid J."/>
            <person name="Worley K."/>
            <person name="Petrosino J."/>
            <person name="Highlander S."/>
            <person name="Gibbs R."/>
        </authorList>
    </citation>
    <scope>NUCLEOTIDE SEQUENCE [LARGE SCALE GENOMIC DNA]</scope>
    <source>
        <strain evidence="8 9">ATCC 33394</strain>
    </source>
</reference>
<dbReference type="EMBL" id="AEWV01000013">
    <property type="protein sequence ID" value="EGC17858.1"/>
    <property type="molecule type" value="Genomic_DNA"/>
</dbReference>
<dbReference type="GO" id="GO:0006282">
    <property type="term" value="P:regulation of DNA repair"/>
    <property type="evidence" value="ECO:0007669"/>
    <property type="project" value="UniProtKB-UniRule"/>
</dbReference>
<evidence type="ECO:0000256" key="5">
    <source>
        <dbReference type="HAMAP-Rule" id="MF_01114"/>
    </source>
</evidence>
<dbReference type="HOGENOM" id="CLU_066607_3_1_4"/>
<keyword evidence="4 5" id="KW-0963">Cytoplasm</keyword>
<feature type="domain" description="RecX third three-helical" evidence="7">
    <location>
        <begin position="96"/>
        <end position="141"/>
    </location>
</feature>
<dbReference type="GO" id="GO:0005737">
    <property type="term" value="C:cytoplasm"/>
    <property type="evidence" value="ECO:0007669"/>
    <property type="project" value="UniProtKB-SubCell"/>
</dbReference>
<dbReference type="PANTHER" id="PTHR33602">
    <property type="entry name" value="REGULATORY PROTEIN RECX FAMILY PROTEIN"/>
    <property type="match status" value="1"/>
</dbReference>
<comment type="subcellular location">
    <subcellularLocation>
        <location evidence="1 5">Cytoplasm</location>
    </subcellularLocation>
</comment>
<comment type="similarity">
    <text evidence="2 5">Belongs to the RecX family.</text>
</comment>
<protein>
    <recommendedName>
        <fullName evidence="3 5">Regulatory protein RecX</fullName>
    </recommendedName>
</protein>
<organism evidence="8 9">
    <name type="scientific">Kingella denitrificans ATCC 33394</name>
    <dbReference type="NCBI Taxonomy" id="888741"/>
    <lineage>
        <taxon>Bacteria</taxon>
        <taxon>Pseudomonadati</taxon>
        <taxon>Pseudomonadota</taxon>
        <taxon>Betaproteobacteria</taxon>
        <taxon>Neisseriales</taxon>
        <taxon>Neisseriaceae</taxon>
        <taxon>Kingella</taxon>
    </lineage>
</organism>
<evidence type="ECO:0000256" key="3">
    <source>
        <dbReference type="ARBA" id="ARBA00018111"/>
    </source>
</evidence>
<comment type="function">
    <text evidence="5">Modulates RecA activity.</text>
</comment>
<dbReference type="InterPro" id="IPR036388">
    <property type="entry name" value="WH-like_DNA-bd_sf"/>
</dbReference>
<dbReference type="Gene3D" id="1.10.10.10">
    <property type="entry name" value="Winged helix-like DNA-binding domain superfamily/Winged helix DNA-binding domain"/>
    <property type="match status" value="3"/>
</dbReference>
<proteinExistence type="inferred from homology"/>
<dbReference type="Proteomes" id="UP000004088">
    <property type="component" value="Unassembled WGS sequence"/>
</dbReference>